<sequence length="40" mass="4613">MGIIVCQSCERTIEHFEEEKVTTLYAKCNNCTCNSNNEEK</sequence>
<dbReference type="EMBL" id="JAFELM010000031">
    <property type="protein sequence ID" value="MBM6618616.1"/>
    <property type="molecule type" value="Genomic_DNA"/>
</dbReference>
<comment type="caution">
    <text evidence="1">The sequence shown here is derived from an EMBL/GenBank/DDBJ whole genome shotgun (WGS) entry which is preliminary data.</text>
</comment>
<keyword evidence="2" id="KW-1185">Reference proteome</keyword>
<proteinExistence type="predicted"/>
<dbReference type="Proteomes" id="UP001518925">
    <property type="component" value="Unassembled WGS sequence"/>
</dbReference>
<evidence type="ECO:0000313" key="2">
    <source>
        <dbReference type="Proteomes" id="UP001518925"/>
    </source>
</evidence>
<evidence type="ECO:0000313" key="1">
    <source>
        <dbReference type="EMBL" id="MBM6618616.1"/>
    </source>
</evidence>
<dbReference type="Pfam" id="PF13790">
    <property type="entry name" value="SR1P"/>
    <property type="match status" value="1"/>
</dbReference>
<organism evidence="1 2">
    <name type="scientific">Bacillus suaedaesalsae</name>
    <dbReference type="NCBI Taxonomy" id="2810349"/>
    <lineage>
        <taxon>Bacteria</taxon>
        <taxon>Bacillati</taxon>
        <taxon>Bacillota</taxon>
        <taxon>Bacilli</taxon>
        <taxon>Bacillales</taxon>
        <taxon>Bacillaceae</taxon>
        <taxon>Bacillus</taxon>
    </lineage>
</organism>
<dbReference type="RefSeq" id="WP_204203943.1">
    <property type="nucleotide sequence ID" value="NZ_JAFELM010000031.1"/>
</dbReference>
<dbReference type="InterPro" id="IPR025236">
    <property type="entry name" value="SR1P"/>
</dbReference>
<name>A0ABS2DJQ7_9BACI</name>
<protein>
    <submittedName>
        <fullName evidence="1">GapA-binding peptide SR1P</fullName>
    </submittedName>
</protein>
<accession>A0ABS2DJQ7</accession>
<gene>
    <name evidence="1" type="ORF">JR050_13175</name>
</gene>
<reference evidence="1 2" key="1">
    <citation type="submission" date="2021-02" db="EMBL/GenBank/DDBJ databases">
        <title>Bacillus sp. RD4P76, an endophyte from a halophyte.</title>
        <authorList>
            <person name="Sun J.-Q."/>
        </authorList>
    </citation>
    <scope>NUCLEOTIDE SEQUENCE [LARGE SCALE GENOMIC DNA]</scope>
    <source>
        <strain evidence="1 2">RD4P76</strain>
    </source>
</reference>